<dbReference type="RefSeq" id="WP_135472694.1">
    <property type="nucleotide sequence ID" value="NZ_CASCNC010000071.1"/>
</dbReference>
<organism evidence="2 3">
    <name type="scientific">Duncaniella freteri</name>
    <dbReference type="NCBI Taxonomy" id="2530391"/>
    <lineage>
        <taxon>Bacteria</taxon>
        <taxon>Pseudomonadati</taxon>
        <taxon>Bacteroidota</taxon>
        <taxon>Bacteroidia</taxon>
        <taxon>Bacteroidales</taxon>
        <taxon>Muribaculaceae</taxon>
        <taxon>Duncaniella</taxon>
    </lineage>
</organism>
<gene>
    <name evidence="2" type="ORF">EZ315_14370</name>
</gene>
<dbReference type="InterPro" id="IPR033455">
    <property type="entry name" value="AbiEi_3_N"/>
</dbReference>
<proteinExistence type="predicted"/>
<dbReference type="GeneID" id="82150974"/>
<comment type="caution">
    <text evidence="2">The sequence shown here is derived from an EMBL/GenBank/DDBJ whole genome shotgun (WGS) entry which is preliminary data.</text>
</comment>
<name>A0A4Z0V6D3_9BACT</name>
<dbReference type="Pfam" id="PF11459">
    <property type="entry name" value="AbiEi_3"/>
    <property type="match status" value="1"/>
</dbReference>
<dbReference type="Proteomes" id="UP000297635">
    <property type="component" value="Unassembled WGS sequence"/>
</dbReference>
<sequence>MSIAITSKLNQLLSKSLPGGLLFAGWLRKEGYSSQLLKKYRDSGWLEALGRGVMYRRNDNLSALTSVHCYNYQTDSNARIAAHSALELLGFSHYIPMGKPRLMVAFESGNVEDWIRSDKYDMTIVPFHTGIFKNPLTQSYKRDRYDIKISSPEQAFLECLHLVPSQYNYMDLYYIMEQLTSLNPEKVQTALENTSSQRVKRMFLYMAEKAGHYWFDMLDPDKLGLTTSKLKLADNGVYISKYRITVPKELNDYE</sequence>
<evidence type="ECO:0000313" key="3">
    <source>
        <dbReference type="Proteomes" id="UP000297635"/>
    </source>
</evidence>
<evidence type="ECO:0000313" key="2">
    <source>
        <dbReference type="EMBL" id="TGG37001.1"/>
    </source>
</evidence>
<evidence type="ECO:0000259" key="1">
    <source>
        <dbReference type="Pfam" id="PF17194"/>
    </source>
</evidence>
<reference evidence="2 3" key="1">
    <citation type="submission" date="2019-02" db="EMBL/GenBank/DDBJ databases">
        <title>Isolation and identification of novel species under the genus Muribaculum.</title>
        <authorList>
            <person name="Miyake S."/>
            <person name="Ding Y."/>
            <person name="Low A."/>
            <person name="Soh M."/>
            <person name="Seedorf H."/>
        </authorList>
    </citation>
    <scope>NUCLEOTIDE SEQUENCE [LARGE SCALE GENOMIC DNA]</scope>
    <source>
        <strain evidence="2 3">TLL-A3</strain>
    </source>
</reference>
<accession>A0A4Z0V6D3</accession>
<dbReference type="Pfam" id="PF17194">
    <property type="entry name" value="AbiEi_3_N"/>
    <property type="match status" value="1"/>
</dbReference>
<keyword evidence="3" id="KW-1185">Reference proteome</keyword>
<dbReference type="InterPro" id="IPR021561">
    <property type="entry name" value="AbiEi_3"/>
</dbReference>
<protein>
    <recommendedName>
        <fullName evidence="1">Transcriptional regulator AbiEi antitoxin N-terminal domain-containing protein</fullName>
    </recommendedName>
</protein>
<dbReference type="EMBL" id="SJSA01000002">
    <property type="protein sequence ID" value="TGG37001.1"/>
    <property type="molecule type" value="Genomic_DNA"/>
</dbReference>
<dbReference type="AlphaFoldDB" id="A0A4Z0V6D3"/>
<feature type="domain" description="Transcriptional regulator AbiEi antitoxin N-terminal" evidence="1">
    <location>
        <begin position="7"/>
        <end position="97"/>
    </location>
</feature>